<dbReference type="Proteomes" id="UP000186905">
    <property type="component" value="Unassembled WGS sequence"/>
</dbReference>
<dbReference type="InterPro" id="IPR036264">
    <property type="entry name" value="Bact_exopeptidase_dim_dom"/>
</dbReference>
<protein>
    <submittedName>
        <fullName evidence="3">Peptidase M20</fullName>
    </submittedName>
</protein>
<dbReference type="PIRSF" id="PIRSF005962">
    <property type="entry name" value="Pept_M20D_amidohydro"/>
    <property type="match status" value="1"/>
</dbReference>
<keyword evidence="2" id="KW-0464">Manganese</keyword>
<feature type="binding site" evidence="2">
    <location>
        <position position="358"/>
    </location>
    <ligand>
        <name>Mn(2+)</name>
        <dbReference type="ChEBI" id="CHEBI:29035"/>
        <label>2</label>
    </ligand>
</feature>
<reference evidence="3 4" key="1">
    <citation type="submission" date="2016-09" db="EMBL/GenBank/DDBJ databases">
        <title>Photobacterium proteolyticum sp. nov. a protease producing bacterium isolated from ocean sediments of Laizhou Bay.</title>
        <authorList>
            <person name="Li Y."/>
        </authorList>
    </citation>
    <scope>NUCLEOTIDE SEQUENCE [LARGE SCALE GENOMIC DNA]</scope>
    <source>
        <strain evidence="3 4">13-12</strain>
    </source>
</reference>
<evidence type="ECO:0000313" key="4">
    <source>
        <dbReference type="Proteomes" id="UP000186905"/>
    </source>
</evidence>
<comment type="cofactor">
    <cofactor evidence="2">
        <name>Mn(2+)</name>
        <dbReference type="ChEBI" id="CHEBI:29035"/>
    </cofactor>
    <text evidence="2">The Mn(2+) ion enhances activity.</text>
</comment>
<feature type="binding site" evidence="2">
    <location>
        <position position="101"/>
    </location>
    <ligand>
        <name>Mn(2+)</name>
        <dbReference type="ChEBI" id="CHEBI:29035"/>
        <label>2</label>
    </ligand>
</feature>
<dbReference type="Gene3D" id="3.40.630.10">
    <property type="entry name" value="Zn peptidases"/>
    <property type="match status" value="1"/>
</dbReference>
<evidence type="ECO:0000256" key="1">
    <source>
        <dbReference type="ARBA" id="ARBA00022801"/>
    </source>
</evidence>
<dbReference type="OrthoDB" id="9777385at2"/>
<dbReference type="GO" id="GO:0050118">
    <property type="term" value="F:N-acetyldiaminopimelate deacetylase activity"/>
    <property type="evidence" value="ECO:0007669"/>
    <property type="project" value="UniProtKB-ARBA"/>
</dbReference>
<dbReference type="GO" id="GO:0046872">
    <property type="term" value="F:metal ion binding"/>
    <property type="evidence" value="ECO:0007669"/>
    <property type="project" value="UniProtKB-KW"/>
</dbReference>
<dbReference type="SUPFAM" id="SSF53187">
    <property type="entry name" value="Zn-dependent exopeptidases"/>
    <property type="match status" value="1"/>
</dbReference>
<feature type="binding site" evidence="2">
    <location>
        <position position="103"/>
    </location>
    <ligand>
        <name>Mn(2+)</name>
        <dbReference type="ChEBI" id="CHEBI:29035"/>
        <label>2</label>
    </ligand>
</feature>
<organism evidence="3 4">
    <name type="scientific">Photobacterium proteolyticum</name>
    <dbReference type="NCBI Taxonomy" id="1903952"/>
    <lineage>
        <taxon>Bacteria</taxon>
        <taxon>Pseudomonadati</taxon>
        <taxon>Pseudomonadota</taxon>
        <taxon>Gammaproteobacteria</taxon>
        <taxon>Vibrionales</taxon>
        <taxon>Vibrionaceae</taxon>
        <taxon>Photobacterium</taxon>
    </lineage>
</organism>
<dbReference type="PANTHER" id="PTHR11014">
    <property type="entry name" value="PEPTIDASE M20 FAMILY MEMBER"/>
    <property type="match status" value="1"/>
</dbReference>
<comment type="caution">
    <text evidence="3">The sequence shown here is derived from an EMBL/GenBank/DDBJ whole genome shotgun (WGS) entry which is preliminary data.</text>
</comment>
<keyword evidence="2" id="KW-0479">Metal-binding</keyword>
<evidence type="ECO:0000256" key="2">
    <source>
        <dbReference type="PIRSR" id="PIRSR005962-1"/>
    </source>
</evidence>
<accession>A0A1Q9GUQ3</accession>
<dbReference type="InterPro" id="IPR002933">
    <property type="entry name" value="Peptidase_M20"/>
</dbReference>
<dbReference type="GO" id="GO:0019877">
    <property type="term" value="P:diaminopimelate biosynthetic process"/>
    <property type="evidence" value="ECO:0007669"/>
    <property type="project" value="UniProtKB-ARBA"/>
</dbReference>
<dbReference type="STRING" id="1903952.BIT28_26625"/>
<dbReference type="EMBL" id="MJIL01000053">
    <property type="protein sequence ID" value="OLQ78891.1"/>
    <property type="molecule type" value="Genomic_DNA"/>
</dbReference>
<dbReference type="Gene3D" id="3.30.70.360">
    <property type="match status" value="1"/>
</dbReference>
<dbReference type="InterPro" id="IPR017439">
    <property type="entry name" value="Amidohydrolase"/>
</dbReference>
<keyword evidence="1" id="KW-0378">Hydrolase</keyword>
<name>A0A1Q9GUQ3_9GAMM</name>
<feature type="binding site" evidence="2">
    <location>
        <position position="162"/>
    </location>
    <ligand>
        <name>Mn(2+)</name>
        <dbReference type="ChEBI" id="CHEBI:29035"/>
        <label>2</label>
    </ligand>
</feature>
<dbReference type="FunFam" id="3.30.70.360:FF:000001">
    <property type="entry name" value="N-acetyldiaminopimelate deacetylase"/>
    <property type="match status" value="1"/>
</dbReference>
<dbReference type="Pfam" id="PF01546">
    <property type="entry name" value="Peptidase_M20"/>
    <property type="match status" value="1"/>
</dbReference>
<evidence type="ECO:0000313" key="3">
    <source>
        <dbReference type="EMBL" id="OLQ78891.1"/>
    </source>
</evidence>
<gene>
    <name evidence="3" type="ORF">BIT28_26625</name>
</gene>
<proteinExistence type="predicted"/>
<dbReference type="NCBIfam" id="TIGR01891">
    <property type="entry name" value="amidohydrolases"/>
    <property type="match status" value="1"/>
</dbReference>
<dbReference type="AlphaFoldDB" id="A0A1Q9GUQ3"/>
<dbReference type="CDD" id="cd05666">
    <property type="entry name" value="M20_Acy1-like"/>
    <property type="match status" value="1"/>
</dbReference>
<keyword evidence="4" id="KW-1185">Reference proteome</keyword>
<sequence length="387" mass="42355">MIKEIESNKSMFAEWRREFHMYPEISYKEHDTAKKVAEMLDSFGFDEVHTGIGGTGLVGVLKGKYPSNKTVGLRADMDALAMEELNEFEHASKNKGVMHACGHDGHMATLLAAAWYLSQGREFSGKIHFIFQTAEEELTGSKTMIDDGLFERFPCGVIYGQHNMPHVPEGHIWLREGAIEASCDRFDIEIVGKGGHAAMPEGMIDGPLVMSNIIMAAHTIVSRNVSPLESVVLSFADAHAGSGTYNIMPKTATLKGCVRAFDEGIRQLTLKRLKEVVEMTAQAHGAKATVTVRDGSCPATVNNPEQAKLVAKVAADLIGEDKVNADCRPLSGSEDFSWMLQDIEGCYFFVGNEGSSLHNPSYDFNDSIIPLGASMFVKLVEHNLPAQ</sequence>
<dbReference type="SUPFAM" id="SSF55031">
    <property type="entry name" value="Bacterial exopeptidase dimerisation domain"/>
    <property type="match status" value="1"/>
</dbReference>
<dbReference type="RefSeq" id="WP_075763028.1">
    <property type="nucleotide sequence ID" value="NZ_MJIL01000053.1"/>
</dbReference>
<dbReference type="PANTHER" id="PTHR11014:SF63">
    <property type="entry name" value="METALLOPEPTIDASE, PUTATIVE (AFU_ORTHOLOGUE AFUA_6G09600)-RELATED"/>
    <property type="match status" value="1"/>
</dbReference>
<feature type="binding site" evidence="2">
    <location>
        <position position="136"/>
    </location>
    <ligand>
        <name>Mn(2+)</name>
        <dbReference type="ChEBI" id="CHEBI:29035"/>
        <label>2</label>
    </ligand>
</feature>